<sequence>MKKLFFKVTTTFLSTILCLSLVYSISNASASEIAKDEVPSSLSITEIQHQLNEIPLNNNELLSNVKIQESIINDSKVLSNIQAQENQPPVAGLRMVVLNPASMINGKLTTKTQIAWLWSYNGENYSYDPDGDNIVDMQVGGISNSDIIGSISGNIGFATQFNTAAQYQLTFKVKDSRGAWSNTAKYVFNIEPADGSARPTAKISFSSNKLIPNQLMMISWAGSDNLDKIANIGGMVIKDGVTTPLTDFVKQMDQTNCVLSFNEVGNYEIWFRVGDKNNAWSDWTILTVAVESASMTDVTINGIYEPTSTSAWWVDNQRAISTDVEASQAGAEYLFEHFGSHNFPSSLPDKIVTGVDFKVSGRLISDSGNPIANTSVTINMPLTRGCGIYQTILTDSNGYFSYQPKTDQFWFDTGYLTNGIYDYRAVGDISDVYTKYIRSSSTGTNYLYPTVIKVSAGGKTYTEEITFSVGYTKVQSVGNIMYSGGNWMYIGK</sequence>
<accession>A0ABS4FMK0</accession>
<evidence type="ECO:0000313" key="3">
    <source>
        <dbReference type="Proteomes" id="UP001519272"/>
    </source>
</evidence>
<evidence type="ECO:0008006" key="4">
    <source>
        <dbReference type="Google" id="ProtNLM"/>
    </source>
</evidence>
<keyword evidence="1" id="KW-0732">Signal</keyword>
<dbReference type="Proteomes" id="UP001519272">
    <property type="component" value="Unassembled WGS sequence"/>
</dbReference>
<protein>
    <recommendedName>
        <fullName evidence="4">Carboxypeptidase regulatory-like domain-containing protein</fullName>
    </recommendedName>
</protein>
<organism evidence="2 3">
    <name type="scientific">Paenibacillus turicensis</name>
    <dbReference type="NCBI Taxonomy" id="160487"/>
    <lineage>
        <taxon>Bacteria</taxon>
        <taxon>Bacillati</taxon>
        <taxon>Bacillota</taxon>
        <taxon>Bacilli</taxon>
        <taxon>Bacillales</taxon>
        <taxon>Paenibacillaceae</taxon>
        <taxon>Paenibacillus</taxon>
    </lineage>
</organism>
<name>A0ABS4FMK0_9BACL</name>
<comment type="caution">
    <text evidence="2">The sequence shown here is derived from an EMBL/GenBank/DDBJ whole genome shotgun (WGS) entry which is preliminary data.</text>
</comment>
<dbReference type="EMBL" id="JAGGKG010000001">
    <property type="protein sequence ID" value="MBP1903812.1"/>
    <property type="molecule type" value="Genomic_DNA"/>
</dbReference>
<dbReference type="RefSeq" id="WP_210087469.1">
    <property type="nucleotide sequence ID" value="NZ_JAGGKG010000001.1"/>
</dbReference>
<proteinExistence type="predicted"/>
<reference evidence="2 3" key="1">
    <citation type="submission" date="2021-03" db="EMBL/GenBank/DDBJ databases">
        <title>Genomic Encyclopedia of Type Strains, Phase IV (KMG-IV): sequencing the most valuable type-strain genomes for metagenomic binning, comparative biology and taxonomic classification.</title>
        <authorList>
            <person name="Goeker M."/>
        </authorList>
    </citation>
    <scope>NUCLEOTIDE SEQUENCE [LARGE SCALE GENOMIC DNA]</scope>
    <source>
        <strain evidence="2 3">DSM 14349</strain>
    </source>
</reference>
<evidence type="ECO:0000313" key="2">
    <source>
        <dbReference type="EMBL" id="MBP1903812.1"/>
    </source>
</evidence>
<evidence type="ECO:0000256" key="1">
    <source>
        <dbReference type="SAM" id="SignalP"/>
    </source>
</evidence>
<gene>
    <name evidence="2" type="ORF">J2Z32_000424</name>
</gene>
<keyword evidence="3" id="KW-1185">Reference proteome</keyword>
<feature type="chain" id="PRO_5046976327" description="Carboxypeptidase regulatory-like domain-containing protein" evidence="1">
    <location>
        <begin position="31"/>
        <end position="492"/>
    </location>
</feature>
<feature type="signal peptide" evidence="1">
    <location>
        <begin position="1"/>
        <end position="30"/>
    </location>
</feature>